<name>Q73LH1_TREDE</name>
<dbReference type="STRING" id="243275.TDE_1892"/>
<dbReference type="PaxDb" id="243275-TDE_1892"/>
<sequence>MREKEGVIGGEYSQQSFKAKPCSERGVLSP</sequence>
<organism evidence="2 3">
    <name type="scientific">Treponema denticola (strain ATCC 35405 / DSM 14222 / CIP 103919 / JCM 8153 / KCTC 15104)</name>
    <dbReference type="NCBI Taxonomy" id="243275"/>
    <lineage>
        <taxon>Bacteria</taxon>
        <taxon>Pseudomonadati</taxon>
        <taxon>Spirochaetota</taxon>
        <taxon>Spirochaetia</taxon>
        <taxon>Spirochaetales</taxon>
        <taxon>Treponemataceae</taxon>
        <taxon>Treponema</taxon>
    </lineage>
</organism>
<keyword evidence="3" id="KW-1185">Reference proteome</keyword>
<evidence type="ECO:0000313" key="3">
    <source>
        <dbReference type="Proteomes" id="UP000008212"/>
    </source>
</evidence>
<reference evidence="2 3" key="1">
    <citation type="journal article" date="2004" name="Proc. Natl. Acad. Sci. U.S.A.">
        <title>Comparison of the genome of the oral pathogen Treponema denticola with other spirochete genomes.</title>
        <authorList>
            <person name="Seshadri R."/>
            <person name="Myers G.S."/>
            <person name="Tettelin H."/>
            <person name="Eisen J.A."/>
            <person name="Heidelberg J.F."/>
            <person name="Dodson R.J."/>
            <person name="Davidsen T.M."/>
            <person name="DeBoy R.T."/>
            <person name="Fouts D.E."/>
            <person name="Haft D.H."/>
            <person name="Selengut J."/>
            <person name="Ren Q."/>
            <person name="Brinkac L.M."/>
            <person name="Madupu R."/>
            <person name="Kolonay J."/>
            <person name="Durkin S.A."/>
            <person name="Daugherty S.C."/>
            <person name="Shetty J."/>
            <person name="Shvartsbeyn A."/>
            <person name="Gebregeorgis E."/>
            <person name="Geer K."/>
            <person name="Tsegaye G."/>
            <person name="Malek J."/>
            <person name="Ayodeji B."/>
            <person name="Shatsman S."/>
            <person name="McLeod M.P."/>
            <person name="Smajs D."/>
            <person name="Howell J.K."/>
            <person name="Pal S."/>
            <person name="Amin A."/>
            <person name="Vashisth P."/>
            <person name="McNeill T.Z."/>
            <person name="Xiang Q."/>
            <person name="Sodergren E."/>
            <person name="Baca E."/>
            <person name="Weinstock G.M."/>
            <person name="Norris S.J."/>
            <person name="Fraser C.M."/>
            <person name="Paulsen I.T."/>
        </authorList>
    </citation>
    <scope>NUCLEOTIDE SEQUENCE [LARGE SCALE GENOMIC DNA]</scope>
    <source>
        <strain evidence="3">ATCC 35405 / DSM 14222 / CIP 103919 / JCM 8153 / KCTC 15104</strain>
    </source>
</reference>
<dbReference type="EMBL" id="AE017226">
    <property type="protein sequence ID" value="AAS12406.1"/>
    <property type="molecule type" value="Genomic_DNA"/>
</dbReference>
<dbReference type="KEGG" id="tde:TDE_1892"/>
<protein>
    <submittedName>
        <fullName evidence="2">Uncharacterized protein</fullName>
    </submittedName>
</protein>
<feature type="region of interest" description="Disordered" evidence="1">
    <location>
        <begin position="1"/>
        <end position="30"/>
    </location>
</feature>
<evidence type="ECO:0000256" key="1">
    <source>
        <dbReference type="SAM" id="MobiDB-lite"/>
    </source>
</evidence>
<dbReference type="HOGENOM" id="CLU_3405977_0_0_12"/>
<gene>
    <name evidence="2" type="ordered locus">TDE_1892</name>
</gene>
<dbReference type="Proteomes" id="UP000008212">
    <property type="component" value="Chromosome"/>
</dbReference>
<dbReference type="AlphaFoldDB" id="Q73LH1"/>
<proteinExistence type="predicted"/>
<accession>Q73LH1</accession>
<evidence type="ECO:0000313" key="2">
    <source>
        <dbReference type="EMBL" id="AAS12406.1"/>
    </source>
</evidence>